<organism evidence="2 3">
    <name type="scientific">Paramecium sonneborni</name>
    <dbReference type="NCBI Taxonomy" id="65129"/>
    <lineage>
        <taxon>Eukaryota</taxon>
        <taxon>Sar</taxon>
        <taxon>Alveolata</taxon>
        <taxon>Ciliophora</taxon>
        <taxon>Intramacronucleata</taxon>
        <taxon>Oligohymenophorea</taxon>
        <taxon>Peniculida</taxon>
        <taxon>Parameciidae</taxon>
        <taxon>Paramecium</taxon>
    </lineage>
</organism>
<comment type="caution">
    <text evidence="2">The sequence shown here is derived from an EMBL/GenBank/DDBJ whole genome shotgun (WGS) entry which is preliminary data.</text>
</comment>
<gene>
    <name evidence="2" type="ORF">PSON_ATCC_30995.1.T0540249</name>
</gene>
<dbReference type="AlphaFoldDB" id="A0A8S1NAK9"/>
<protein>
    <submittedName>
        <fullName evidence="2">Uncharacterized protein</fullName>
    </submittedName>
</protein>
<evidence type="ECO:0000313" key="3">
    <source>
        <dbReference type="Proteomes" id="UP000692954"/>
    </source>
</evidence>
<feature type="transmembrane region" description="Helical" evidence="1">
    <location>
        <begin position="256"/>
        <end position="277"/>
    </location>
</feature>
<feature type="transmembrane region" description="Helical" evidence="1">
    <location>
        <begin position="224"/>
        <end position="244"/>
    </location>
</feature>
<evidence type="ECO:0000313" key="2">
    <source>
        <dbReference type="EMBL" id="CAD8089668.1"/>
    </source>
</evidence>
<reference evidence="2" key="1">
    <citation type="submission" date="2021-01" db="EMBL/GenBank/DDBJ databases">
        <authorList>
            <consortium name="Genoscope - CEA"/>
            <person name="William W."/>
        </authorList>
    </citation>
    <scope>NUCLEOTIDE SEQUENCE</scope>
</reference>
<feature type="transmembrane region" description="Helical" evidence="1">
    <location>
        <begin position="141"/>
        <end position="161"/>
    </location>
</feature>
<dbReference type="EMBL" id="CAJJDN010000054">
    <property type="protein sequence ID" value="CAD8089668.1"/>
    <property type="molecule type" value="Genomic_DNA"/>
</dbReference>
<feature type="transmembrane region" description="Helical" evidence="1">
    <location>
        <begin position="64"/>
        <end position="86"/>
    </location>
</feature>
<keyword evidence="3" id="KW-1185">Reference proteome</keyword>
<feature type="transmembrane region" description="Helical" evidence="1">
    <location>
        <begin position="181"/>
        <end position="203"/>
    </location>
</feature>
<dbReference type="Proteomes" id="UP000692954">
    <property type="component" value="Unassembled WGS sequence"/>
</dbReference>
<evidence type="ECO:0000256" key="1">
    <source>
        <dbReference type="SAM" id="Phobius"/>
    </source>
</evidence>
<proteinExistence type="predicted"/>
<keyword evidence="1" id="KW-1133">Transmembrane helix</keyword>
<keyword evidence="1" id="KW-0472">Membrane</keyword>
<name>A0A8S1NAK9_9CILI</name>
<sequence length="440" mass="51479">MYNDDDVFDCDKNFTDEELSDTIIPQPLDQWLFLVISPLAFFLTLLIISSFLKCSQTWKMPGDIIFFISLSEGILCIYWFSTAIYYNINQENPQSSEVFCQINSILSIFAGTEEITYNVLFFIYVRLYFKGKLTNVAKLPFKIHFLAWITMISVPLLTILFDKTGLTLFGTCSFKYPPGFPLAGIILVLLYSILAISTIIYFNKVIPNDKTYRQYKGKMVRYQYKYISAQCIIWITQAFCFTAVGLNCTYFRKGSLLIFISIGNFAKLCTPIVLSILRYSDPTILRQVQQLWGYLRQRKRTHNNSIELCENFLYKFSGGSKKQIYSFVIEDDQSNLKQRESDQLNQTESFINRDLNIIQDVYQLTQSDFTEQQIFQVNDFQYNSNQKNTKIKLIDSTLTIYAPKVFDSDFTNLWCIQILQKKLKQFLIFQSLMSQFIFRL</sequence>
<dbReference type="OrthoDB" id="284860at2759"/>
<keyword evidence="1" id="KW-0812">Transmembrane</keyword>
<feature type="transmembrane region" description="Helical" evidence="1">
    <location>
        <begin position="106"/>
        <end position="129"/>
    </location>
</feature>
<accession>A0A8S1NAK9</accession>
<feature type="transmembrane region" description="Helical" evidence="1">
    <location>
        <begin position="31"/>
        <end position="52"/>
    </location>
</feature>